<dbReference type="OrthoDB" id="5296662at2"/>
<dbReference type="Proteomes" id="UP000014463">
    <property type="component" value="Unassembled WGS sequence"/>
</dbReference>
<dbReference type="PROSITE" id="PS00409">
    <property type="entry name" value="PROKAR_NTER_METHYL"/>
    <property type="match status" value="1"/>
</dbReference>
<evidence type="ECO:0000313" key="3">
    <source>
        <dbReference type="Proteomes" id="UP000014463"/>
    </source>
</evidence>
<gene>
    <name evidence="2" type="ORF">L861_08550</name>
</gene>
<keyword evidence="1" id="KW-1133">Transmembrane helix</keyword>
<dbReference type="eggNOG" id="COG4966">
    <property type="taxonomic scope" value="Bacteria"/>
</dbReference>
<proteinExistence type="predicted"/>
<keyword evidence="3" id="KW-1185">Reference proteome</keyword>
<dbReference type="NCBIfam" id="TIGR02532">
    <property type="entry name" value="IV_pilin_GFxxxE"/>
    <property type="match status" value="1"/>
</dbReference>
<name>S2KCW3_LITA3</name>
<dbReference type="AlphaFoldDB" id="S2KCW3"/>
<feature type="transmembrane region" description="Helical" evidence="1">
    <location>
        <begin position="12"/>
        <end position="37"/>
    </location>
</feature>
<protein>
    <recommendedName>
        <fullName evidence="4">Prepilin-type N-terminal cleavage/methylation domain-containing protein</fullName>
    </recommendedName>
</protein>
<dbReference type="STRING" id="1121939.L861_08550"/>
<dbReference type="Pfam" id="PF07963">
    <property type="entry name" value="N_methyl"/>
    <property type="match status" value="1"/>
</dbReference>
<dbReference type="EMBL" id="ASTJ01000045">
    <property type="protein sequence ID" value="EPC00002.1"/>
    <property type="molecule type" value="Genomic_DNA"/>
</dbReference>
<dbReference type="InterPro" id="IPR012902">
    <property type="entry name" value="N_methyl_site"/>
</dbReference>
<evidence type="ECO:0008006" key="4">
    <source>
        <dbReference type="Google" id="ProtNLM"/>
    </source>
</evidence>
<accession>S2KCW3</accession>
<keyword evidence="1" id="KW-0472">Membrane</keyword>
<dbReference type="RefSeq" id="WP_016419137.1">
    <property type="nucleotide sequence ID" value="NZ_AUAB01000026.1"/>
</dbReference>
<organism evidence="2 3">
    <name type="scientific">Litchfieldella anticariensis (strain DSM 16096 / CECT 5854 / CIP 108499 / LMG 22089 / FP35)</name>
    <name type="common">Halomonas anticariensis</name>
    <dbReference type="NCBI Taxonomy" id="1121939"/>
    <lineage>
        <taxon>Bacteria</taxon>
        <taxon>Pseudomonadati</taxon>
        <taxon>Pseudomonadota</taxon>
        <taxon>Gammaproteobacteria</taxon>
        <taxon>Oceanospirillales</taxon>
        <taxon>Halomonadaceae</taxon>
        <taxon>Litchfieldella</taxon>
    </lineage>
</organism>
<keyword evidence="1" id="KW-0812">Transmembrane</keyword>
<evidence type="ECO:0000256" key="1">
    <source>
        <dbReference type="SAM" id="Phobius"/>
    </source>
</evidence>
<reference evidence="2 3" key="1">
    <citation type="journal article" date="2013" name="Genome Announc.">
        <title>Draft genome sequence of the moderately halophilic gammaproteobacterium Halomonas anticariensis FP35.</title>
        <authorList>
            <person name="Tahrioui A."/>
            <person name="Quesada E."/>
            <person name="Llamas I."/>
        </authorList>
    </citation>
    <scope>NUCLEOTIDE SEQUENCE [LARGE SCALE GENOMIC DNA]</scope>
    <source>
        <strain evidence="3">DSM 16096 / CECT 5854 / LMG 22089 / FP35</strain>
    </source>
</reference>
<comment type="caution">
    <text evidence="2">The sequence shown here is derived from an EMBL/GenBank/DDBJ whole genome shotgun (WGS) entry which is preliminary data.</text>
</comment>
<dbReference type="PATRIC" id="fig|1121939.11.peg.4644"/>
<evidence type="ECO:0000313" key="2">
    <source>
        <dbReference type="EMBL" id="EPC00002.1"/>
    </source>
</evidence>
<sequence length="183" mass="20360">MESGRHAKTQQGLTLVELMVALLIGLLITLGATQLFITSKRSFNRVESLAKRQEAMRFLVDSLSLDIRTADKGGITTNGDDVLRLTYSGTRTEDPYCRFTEALQWVEYTHDDPSSSVRIRYQCTDTGDMSPAPLVDGIAGIGFSVAADGTYVDVDTLFLPLDEETEDERSIRFRVTNRNSVIE</sequence>